<evidence type="ECO:0000313" key="3">
    <source>
        <dbReference type="Proteomes" id="UP000078290"/>
    </source>
</evidence>
<dbReference type="InterPro" id="IPR055259">
    <property type="entry name" value="YkvP/CgeB_Glyco_trans-like"/>
</dbReference>
<dbReference type="Pfam" id="PF13524">
    <property type="entry name" value="Glyco_trans_1_2"/>
    <property type="match status" value="1"/>
</dbReference>
<dbReference type="InterPro" id="IPR029063">
    <property type="entry name" value="SAM-dependent_MTases_sf"/>
</dbReference>
<proteinExistence type="predicted"/>
<dbReference type="OrthoDB" id="7019976at2"/>
<comment type="caution">
    <text evidence="2">The sequence shown here is derived from an EMBL/GenBank/DDBJ whole genome shotgun (WGS) entry which is preliminary data.</text>
</comment>
<name>A0A1B7KQN5_PARTM</name>
<sequence length="528" mass="62549">MEIFLERAKDGLLTCKVQKENNRSYYLYSKYKPLRSLETLPEIKKDKDYLILGIGLGYEIAYVSENIWGKVVVIDYNRQFYNLIKENNELKPNISNGNIEFLFGDEYMNYLSLRNDNFEIIYNPQILELHPAFFAKVLMYLHSKKKSCKNKTVVLMEHNALIEDCLDAFKKESFQCIKLDWTTKEKLLLKISNIHPAFIFTINYSEIIAEISETLQIPYISWTVDTPSYPLYSLKIDTPLSAHFIYDEAIVHTLQKRGVTNVYYLPVAGNPERMMATIRKNNNLQMQYDVSFTGNLTISEYTQKIEPYLSVETKEIINKLLEEQEQNKTEFIIRSKVNNELVYRIQEESRYNIIGNELLTPEEKLAFLLGREHSQRERIRVVQQLEKQRFSFAVFGNDSWSMFTKNYQGYADYYKVYPLVLHHSKININLTRTFVETGLPLRVFDVLSSKGFLLTNDKQDIHRLFKDGRDLVVFRDSQDLVEQIEYYLNHEEQRLQIIENGHETLHKYHTYNHRVKKIIDLLRTKNWI</sequence>
<evidence type="ECO:0000313" key="2">
    <source>
        <dbReference type="EMBL" id="OAT72386.1"/>
    </source>
</evidence>
<gene>
    <name evidence="2" type="ORF">A7K69_09660</name>
</gene>
<feature type="domain" description="Spore protein YkvP/CgeB glycosyl transferase-like" evidence="1">
    <location>
        <begin position="379"/>
        <end position="520"/>
    </location>
</feature>
<dbReference type="SUPFAM" id="SSF53335">
    <property type="entry name" value="S-adenosyl-L-methionine-dependent methyltransferases"/>
    <property type="match status" value="1"/>
</dbReference>
<dbReference type="Proteomes" id="UP000078290">
    <property type="component" value="Unassembled WGS sequence"/>
</dbReference>
<organism evidence="2 3">
    <name type="scientific">Parageobacillus thermoglucosidasius</name>
    <name type="common">Geobacillus thermoglucosidasius</name>
    <dbReference type="NCBI Taxonomy" id="1426"/>
    <lineage>
        <taxon>Bacteria</taxon>
        <taxon>Bacillati</taxon>
        <taxon>Bacillota</taxon>
        <taxon>Bacilli</taxon>
        <taxon>Bacillales</taxon>
        <taxon>Anoxybacillaceae</taxon>
        <taxon>Parageobacillus</taxon>
    </lineage>
</organism>
<protein>
    <recommendedName>
        <fullName evidence="1">Spore protein YkvP/CgeB glycosyl transferase-like domain-containing protein</fullName>
    </recommendedName>
</protein>
<dbReference type="RefSeq" id="WP_064552171.1">
    <property type="nucleotide sequence ID" value="NZ_LXMA01000034.1"/>
</dbReference>
<dbReference type="AlphaFoldDB" id="A0A1B7KQN5"/>
<evidence type="ECO:0000259" key="1">
    <source>
        <dbReference type="Pfam" id="PF13524"/>
    </source>
</evidence>
<reference evidence="3" key="1">
    <citation type="submission" date="2016-05" db="EMBL/GenBank/DDBJ databases">
        <authorList>
            <person name="Wang W."/>
            <person name="Zhu L."/>
        </authorList>
    </citation>
    <scope>NUCLEOTIDE SEQUENCE [LARGE SCALE GENOMIC DNA]</scope>
    <source>
        <strain evidence="3">W-2</strain>
    </source>
</reference>
<accession>A0A1B7KQN5</accession>
<dbReference type="EMBL" id="LXMA01000034">
    <property type="protein sequence ID" value="OAT72386.1"/>
    <property type="molecule type" value="Genomic_DNA"/>
</dbReference>